<proteinExistence type="predicted"/>
<dbReference type="AlphaFoldDB" id="A0AA88FFK3"/>
<dbReference type="Proteomes" id="UP000326380">
    <property type="component" value="Unassembled WGS sequence"/>
</dbReference>
<gene>
    <name evidence="2" type="ORF">F0P96_18300</name>
</gene>
<dbReference type="NCBIfam" id="TIGR04183">
    <property type="entry name" value="Por_Secre_tail"/>
    <property type="match status" value="1"/>
</dbReference>
<sequence length="423" mass="44543">MQNNIIYYLYITSVSLPFDYPTCSSMYQPHTPRLRLACIASVIALCPLAAQAQTTTTQDFDRAAGTPQYTYSGGTVAVASTYGVSGNGGGVNNSTQTLTFQNRTFTNPSLGGYITFRLAALGTSNQGMDETDYVLVRVSTTGGGAGTFSDELRITGFGTGDGSGNRNNRDVTWTYTASGTATTTYNGNNVPAVVPAPSGGNNIGTGYSTVRVNLPAGTVQAALQLVLVNNNAEETWAIDNVVLGANPGNTLPVELTSFTAAAQAGGNLLKWATASEKDNDHFDIQRSRDGGEFQTIGTVKGAGSSSSQLSYTFLDKAPAAGAQYYRLRQVDLDGTATLSAVVLVKTAKAPEVGYPNPSQGIIRLPAGTEPLQWRLLTLQGRSLRHGTASAEAPIELKTVPAGTYLLELTQGGQRTVQKIIHQN</sequence>
<feature type="domain" description="Secretion system C-terminal sorting" evidence="1">
    <location>
        <begin position="354"/>
        <end position="420"/>
    </location>
</feature>
<evidence type="ECO:0000313" key="2">
    <source>
        <dbReference type="EMBL" id="KAA9327189.1"/>
    </source>
</evidence>
<dbReference type="InterPro" id="IPR026444">
    <property type="entry name" value="Secre_tail"/>
</dbReference>
<protein>
    <submittedName>
        <fullName evidence="2">T9SS type A sorting domain-containing protein</fullName>
    </submittedName>
</protein>
<evidence type="ECO:0000259" key="1">
    <source>
        <dbReference type="Pfam" id="PF18962"/>
    </source>
</evidence>
<dbReference type="InterPro" id="IPR013783">
    <property type="entry name" value="Ig-like_fold"/>
</dbReference>
<keyword evidence="3" id="KW-1185">Reference proteome</keyword>
<dbReference type="Pfam" id="PF18962">
    <property type="entry name" value="Por_Secre_tail"/>
    <property type="match status" value="1"/>
</dbReference>
<accession>A0AA88FFK3</accession>
<organism evidence="2 3">
    <name type="scientific">Hymenobacter busanensis</name>
    <dbReference type="NCBI Taxonomy" id="2607656"/>
    <lineage>
        <taxon>Bacteria</taxon>
        <taxon>Pseudomonadati</taxon>
        <taxon>Bacteroidota</taxon>
        <taxon>Cytophagia</taxon>
        <taxon>Cytophagales</taxon>
        <taxon>Hymenobacteraceae</taxon>
        <taxon>Hymenobacter</taxon>
    </lineage>
</organism>
<reference evidence="2 3" key="1">
    <citation type="submission" date="2019-09" db="EMBL/GenBank/DDBJ databases">
        <title>Genome sequence of Hymenobacter sp. M3.</title>
        <authorList>
            <person name="Srinivasan S."/>
        </authorList>
    </citation>
    <scope>NUCLEOTIDE SEQUENCE [LARGE SCALE GENOMIC DNA]</scope>
    <source>
        <strain evidence="2 3">M3</strain>
    </source>
</reference>
<name>A0AA88FFK3_9BACT</name>
<comment type="caution">
    <text evidence="2">The sequence shown here is derived from an EMBL/GenBank/DDBJ whole genome shotgun (WGS) entry which is preliminary data.</text>
</comment>
<dbReference type="EMBL" id="VTWU01000007">
    <property type="protein sequence ID" value="KAA9327189.1"/>
    <property type="molecule type" value="Genomic_DNA"/>
</dbReference>
<dbReference type="Gene3D" id="2.60.40.10">
    <property type="entry name" value="Immunoglobulins"/>
    <property type="match status" value="1"/>
</dbReference>
<evidence type="ECO:0000313" key="3">
    <source>
        <dbReference type="Proteomes" id="UP000326380"/>
    </source>
</evidence>